<dbReference type="EMBL" id="JAMSHJ010000006">
    <property type="protein sequence ID" value="KAI5396240.1"/>
    <property type="molecule type" value="Genomic_DNA"/>
</dbReference>
<sequence>MRFEWKLCEGLHSLHGGSWNNIPCFQGLPTKSSRVTFICRCAGVCAFGVVIAKHVGDERLVDYYLRQFKEIKLPHDFPCEDYTLYTGDLGTTYLVFKAFQVIQHLDDLNLCLKIVKACDSASAKSSRVTFICRCAGVCAFGVVIAKHVGDERLVDYYLRQFKEIKLPHDFPCENYTLYTGDLGTTYLVFKAFQVIQHLDDLNLCLKIVKACDSASAKSNRVTFICRCAGVCAFGVVIAKHVGDERLVDYYLRQFKEIKLPHDFPCEDDAQVRPKNDKQKNTQDLKKKDENKPNVFCGGYYSVNLQPKANNPFVNNVEVDFGI</sequence>
<dbReference type="Pfam" id="PF05147">
    <property type="entry name" value="LANC_like"/>
    <property type="match status" value="2"/>
</dbReference>
<dbReference type="PANTHER" id="PTHR12736:SF7">
    <property type="entry name" value="LANC-LIKE PROTEIN 3"/>
    <property type="match status" value="1"/>
</dbReference>
<dbReference type="Gene3D" id="1.50.10.10">
    <property type="match status" value="3"/>
</dbReference>
<evidence type="ECO:0000256" key="1">
    <source>
        <dbReference type="SAM" id="MobiDB-lite"/>
    </source>
</evidence>
<gene>
    <name evidence="2" type="ORF">KIW84_062446</name>
</gene>
<dbReference type="SUPFAM" id="SSF158745">
    <property type="entry name" value="LanC-like"/>
    <property type="match status" value="2"/>
</dbReference>
<dbReference type="GO" id="GO:0005975">
    <property type="term" value="P:carbohydrate metabolic process"/>
    <property type="evidence" value="ECO:0007669"/>
    <property type="project" value="InterPro"/>
</dbReference>
<keyword evidence="3" id="KW-1185">Reference proteome</keyword>
<dbReference type="Gramene" id="Psat06G0244600-T1">
    <property type="protein sequence ID" value="KAI5396240.1"/>
    <property type="gene ID" value="KIW84_062446"/>
</dbReference>
<evidence type="ECO:0000313" key="3">
    <source>
        <dbReference type="Proteomes" id="UP001058974"/>
    </source>
</evidence>
<protein>
    <submittedName>
        <fullName evidence="2">Uncharacterized protein</fullName>
    </submittedName>
</protein>
<evidence type="ECO:0000313" key="2">
    <source>
        <dbReference type="EMBL" id="KAI5396240.1"/>
    </source>
</evidence>
<comment type="caution">
    <text evidence="2">The sequence shown here is derived from an EMBL/GenBank/DDBJ whole genome shotgun (WGS) entry which is preliminary data.</text>
</comment>
<reference evidence="2 3" key="1">
    <citation type="journal article" date="2022" name="Nat. Genet.">
        <title>Improved pea reference genome and pan-genome highlight genomic features and evolutionary characteristics.</title>
        <authorList>
            <person name="Yang T."/>
            <person name="Liu R."/>
            <person name="Luo Y."/>
            <person name="Hu S."/>
            <person name="Wang D."/>
            <person name="Wang C."/>
            <person name="Pandey M.K."/>
            <person name="Ge S."/>
            <person name="Xu Q."/>
            <person name="Li N."/>
            <person name="Li G."/>
            <person name="Huang Y."/>
            <person name="Saxena R.K."/>
            <person name="Ji Y."/>
            <person name="Li M."/>
            <person name="Yan X."/>
            <person name="He Y."/>
            <person name="Liu Y."/>
            <person name="Wang X."/>
            <person name="Xiang C."/>
            <person name="Varshney R.K."/>
            <person name="Ding H."/>
            <person name="Gao S."/>
            <person name="Zong X."/>
        </authorList>
    </citation>
    <scope>NUCLEOTIDE SEQUENCE [LARGE SCALE GENOMIC DNA]</scope>
    <source>
        <strain evidence="2 3">cv. Zhongwan 6</strain>
    </source>
</reference>
<proteinExistence type="predicted"/>
<dbReference type="InterPro" id="IPR012341">
    <property type="entry name" value="6hp_glycosidase-like_sf"/>
</dbReference>
<organism evidence="2 3">
    <name type="scientific">Pisum sativum</name>
    <name type="common">Garden pea</name>
    <name type="synonym">Lathyrus oleraceus</name>
    <dbReference type="NCBI Taxonomy" id="3888"/>
    <lineage>
        <taxon>Eukaryota</taxon>
        <taxon>Viridiplantae</taxon>
        <taxon>Streptophyta</taxon>
        <taxon>Embryophyta</taxon>
        <taxon>Tracheophyta</taxon>
        <taxon>Spermatophyta</taxon>
        <taxon>Magnoliopsida</taxon>
        <taxon>eudicotyledons</taxon>
        <taxon>Gunneridae</taxon>
        <taxon>Pentapetalae</taxon>
        <taxon>rosids</taxon>
        <taxon>fabids</taxon>
        <taxon>Fabales</taxon>
        <taxon>Fabaceae</taxon>
        <taxon>Papilionoideae</taxon>
        <taxon>50 kb inversion clade</taxon>
        <taxon>NPAAA clade</taxon>
        <taxon>Hologalegina</taxon>
        <taxon>IRL clade</taxon>
        <taxon>Fabeae</taxon>
        <taxon>Lathyrus</taxon>
    </lineage>
</organism>
<dbReference type="PANTHER" id="PTHR12736">
    <property type="entry name" value="LANC-LIKE PROTEIN"/>
    <property type="match status" value="1"/>
</dbReference>
<dbReference type="GO" id="GO:0031179">
    <property type="term" value="P:peptide modification"/>
    <property type="evidence" value="ECO:0007669"/>
    <property type="project" value="InterPro"/>
</dbReference>
<dbReference type="GO" id="GO:0005886">
    <property type="term" value="C:plasma membrane"/>
    <property type="evidence" value="ECO:0007669"/>
    <property type="project" value="TreeGrafter"/>
</dbReference>
<dbReference type="AlphaFoldDB" id="A0A9D4W5V5"/>
<dbReference type="InterPro" id="IPR007822">
    <property type="entry name" value="LANC-like"/>
</dbReference>
<dbReference type="Proteomes" id="UP001058974">
    <property type="component" value="Chromosome 6"/>
</dbReference>
<name>A0A9D4W5V5_PEA</name>
<accession>A0A9D4W5V5</accession>
<feature type="region of interest" description="Disordered" evidence="1">
    <location>
        <begin position="270"/>
        <end position="290"/>
    </location>
</feature>